<dbReference type="EMBL" id="JBHMAR010000054">
    <property type="protein sequence ID" value="MFB9738629.1"/>
    <property type="molecule type" value="Genomic_DNA"/>
</dbReference>
<dbReference type="RefSeq" id="WP_385859992.1">
    <property type="nucleotide sequence ID" value="NZ_JBHMAR010000054.1"/>
</dbReference>
<protein>
    <submittedName>
        <fullName evidence="2">Uncharacterized protein</fullName>
    </submittedName>
</protein>
<dbReference type="Proteomes" id="UP001589703">
    <property type="component" value="Unassembled WGS sequence"/>
</dbReference>
<evidence type="ECO:0000313" key="3">
    <source>
        <dbReference type="Proteomes" id="UP001589703"/>
    </source>
</evidence>
<evidence type="ECO:0000313" key="2">
    <source>
        <dbReference type="EMBL" id="MFB9738629.1"/>
    </source>
</evidence>
<name>A0ABV5VLH8_9ACTN</name>
<organism evidence="2 3">
    <name type="scientific">Streptomyces thermocoprophilus</name>
    <dbReference type="NCBI Taxonomy" id="78356"/>
    <lineage>
        <taxon>Bacteria</taxon>
        <taxon>Bacillati</taxon>
        <taxon>Actinomycetota</taxon>
        <taxon>Actinomycetes</taxon>
        <taxon>Kitasatosporales</taxon>
        <taxon>Streptomycetaceae</taxon>
        <taxon>Streptomyces</taxon>
    </lineage>
</organism>
<accession>A0ABV5VLH8</accession>
<feature type="region of interest" description="Disordered" evidence="1">
    <location>
        <begin position="194"/>
        <end position="342"/>
    </location>
</feature>
<reference evidence="2 3" key="1">
    <citation type="submission" date="2024-09" db="EMBL/GenBank/DDBJ databases">
        <authorList>
            <person name="Sun Q."/>
            <person name="Mori K."/>
        </authorList>
    </citation>
    <scope>NUCLEOTIDE SEQUENCE [LARGE SCALE GENOMIC DNA]</scope>
    <source>
        <strain evidence="2 3">JCM 10918</strain>
    </source>
</reference>
<keyword evidence="3" id="KW-1185">Reference proteome</keyword>
<gene>
    <name evidence="2" type="ORF">ACFFRO_26480</name>
</gene>
<feature type="compositionally biased region" description="Basic and acidic residues" evidence="1">
    <location>
        <begin position="235"/>
        <end position="342"/>
    </location>
</feature>
<evidence type="ECO:0000256" key="1">
    <source>
        <dbReference type="SAM" id="MobiDB-lite"/>
    </source>
</evidence>
<comment type="caution">
    <text evidence="2">The sequence shown here is derived from an EMBL/GenBank/DDBJ whole genome shotgun (WGS) entry which is preliminary data.</text>
</comment>
<feature type="compositionally biased region" description="Low complexity" evidence="1">
    <location>
        <begin position="31"/>
        <end position="41"/>
    </location>
</feature>
<sequence>MARDGSTGRRTRRAPGDAEAGQTHEARGEASGDAGAGKARGAADVEAALDELYGTPPAAFVTRRTELAAAARQDGRADDARRIRAARRPTLAAWAANLLLRREPGESRAFLELGEALREAYRGLDADAIDALSEQRRRVVSALTAQAVRHARDAGQPVSDTVRQDIESTLRAVLADADAADQWAAGRLRAALTPPSDFTAAAAPPPRARRRPPPPTPAPARQEDELAERRRRRQERLEQARAAAEEAERRLDAVHAGQRDTDTALERARRGEERVRRRLAEAERESADAEERLRRAQEAYDGARDALTEAQERLRQAERETRDAERRGRAAAEAVTRAEREAREAAQVVKRLEGRGSRA</sequence>
<proteinExistence type="predicted"/>
<feature type="region of interest" description="Disordered" evidence="1">
    <location>
        <begin position="1"/>
        <end position="41"/>
    </location>
</feature>